<evidence type="ECO:0000256" key="3">
    <source>
        <dbReference type="ARBA" id="ARBA00022771"/>
    </source>
</evidence>
<feature type="compositionally biased region" description="Acidic residues" evidence="6">
    <location>
        <begin position="930"/>
        <end position="942"/>
    </location>
</feature>
<dbReference type="SUPFAM" id="SSF53098">
    <property type="entry name" value="Ribonuclease H-like"/>
    <property type="match status" value="1"/>
</dbReference>
<evidence type="ECO:0000256" key="2">
    <source>
        <dbReference type="ARBA" id="ARBA00022723"/>
    </source>
</evidence>
<dbReference type="AlphaFoldDB" id="A0A0P1KZQ5"/>
<dbReference type="GO" id="GO:0005634">
    <property type="term" value="C:nucleus"/>
    <property type="evidence" value="ECO:0007669"/>
    <property type="project" value="UniProtKB-SubCell"/>
</dbReference>
<dbReference type="PANTHER" id="PTHR46481">
    <property type="entry name" value="ZINC FINGER BED DOMAIN-CONTAINING PROTEIN 4"/>
    <property type="match status" value="1"/>
</dbReference>
<dbReference type="GO" id="GO:0008270">
    <property type="term" value="F:zinc ion binding"/>
    <property type="evidence" value="ECO:0007669"/>
    <property type="project" value="UniProtKB-KW"/>
</dbReference>
<sequence length="950" mass="110656">MEQGFPVQKPPLLAPISRCCDNNDQVNDSTTDKELSLSDKAFSINTLRADQSYSINLEVESAQSGDSGDDRQENSVSDDLLSMQIGENDNDTIELEEESSDVSFEGIPGPRPNEFFCQGLQEFTLNRSSSSTLRKIGECQAKNLRYNRARHDSTLQSESPYDHVTSERSESDISCCSLNEGSQDVLHQKMKRLESLYRNQYSINFDEYSINPCKIPNENYESNETVSDEVVAKKFESWLSTSPFNIWFIKYSGKEPYARCKYDHCCKEFNFSTNPTSFNLIKHLKTNHNFDYKKFYSKIDPKKHDLRSKKKYYSEAQKPFTLCASFVEFHKRKSTMIKELNFFVDNLLPFSLVESQSFRDILSLGTGKNKDQFTFSRKVLVKEIKNYHDQFEKQLRFTLERTSKVNILLDIWTSAISKSYLAILVSFCPNLDRLDRQSLKKDVMCRGFPNTHIIGLYDVSAFRYTGEYLGQALINSLEQYSLKHKVASITIDNAANNLAMLDKIELELTGDGVNEEGGVIRIHCLNHVLNTILRDIVKRFEKQNVELINRIDELTSKIKYNVFLSEHFRNYAKKAIPKHNEIRFVSRYRQFSSFINLTNSFKHFYLENFTYRKFRLKKEDSRLFLYQPEELFILKLFLKLTNLFFELTMAMQDDTLNNLPNGIQFYIQVHRFFGACYQILIGNVGDENLEIAGVQLKNLDAVREEGKSEILSTIVQSRSLFENYYNFASAQIRYWVAHILRPDMKIQSLSKILDMETEKLIVSKASKYVSYYIACHKSDISTEYSHPNAETSRSNTEKRPKKRLKALSRFAQTLRQDQISPEREVLLEWECYNKEPLDSRYDFIHYWMVNRGGFPRLCALALSFYYTKLSTADVERCFSISKRAIGGRFSLSSMDLKRTLILRNRLKCFGFREKLKKITSIEETSWAEDDLPDYSYDDENDLSDQYSCSE</sequence>
<name>A0A0P1KZQ5_9SACH</name>
<dbReference type="PANTHER" id="PTHR46481:SF10">
    <property type="entry name" value="ZINC FINGER BED DOMAIN-CONTAINING PROTEIN 39"/>
    <property type="match status" value="1"/>
</dbReference>
<dbReference type="OrthoDB" id="4035947at2759"/>
<feature type="region of interest" description="Disordered" evidence="6">
    <location>
        <begin position="930"/>
        <end position="950"/>
    </location>
</feature>
<dbReference type="InterPro" id="IPR012337">
    <property type="entry name" value="RNaseH-like_sf"/>
</dbReference>
<organism evidence="7 8">
    <name type="scientific">Lachancea quebecensis</name>
    <dbReference type="NCBI Taxonomy" id="1654605"/>
    <lineage>
        <taxon>Eukaryota</taxon>
        <taxon>Fungi</taxon>
        <taxon>Dikarya</taxon>
        <taxon>Ascomycota</taxon>
        <taxon>Saccharomycotina</taxon>
        <taxon>Saccharomycetes</taxon>
        <taxon>Saccharomycetales</taxon>
        <taxon>Saccharomycetaceae</taxon>
        <taxon>Lachancea</taxon>
    </lineage>
</organism>
<keyword evidence="2" id="KW-0479">Metal-binding</keyword>
<dbReference type="InterPro" id="IPR052035">
    <property type="entry name" value="ZnF_BED_domain_contain"/>
</dbReference>
<keyword evidence="5" id="KW-0539">Nucleus</keyword>
<dbReference type="Proteomes" id="UP000236544">
    <property type="component" value="Unassembled WGS sequence"/>
</dbReference>
<accession>A0A0P1KZQ5</accession>
<dbReference type="EMBL" id="LN890549">
    <property type="protein sequence ID" value="CUS24996.1"/>
    <property type="molecule type" value="Genomic_DNA"/>
</dbReference>
<evidence type="ECO:0000313" key="8">
    <source>
        <dbReference type="Proteomes" id="UP000236544"/>
    </source>
</evidence>
<keyword evidence="4" id="KW-0862">Zinc</keyword>
<feature type="region of interest" description="Disordered" evidence="6">
    <location>
        <begin position="60"/>
        <end position="84"/>
    </location>
</feature>
<evidence type="ECO:0000256" key="5">
    <source>
        <dbReference type="ARBA" id="ARBA00023242"/>
    </source>
</evidence>
<proteinExistence type="predicted"/>
<evidence type="ECO:0000256" key="1">
    <source>
        <dbReference type="ARBA" id="ARBA00004123"/>
    </source>
</evidence>
<evidence type="ECO:0000256" key="6">
    <source>
        <dbReference type="SAM" id="MobiDB-lite"/>
    </source>
</evidence>
<evidence type="ECO:0000313" key="7">
    <source>
        <dbReference type="EMBL" id="CUS24996.1"/>
    </source>
</evidence>
<reference evidence="8" key="1">
    <citation type="submission" date="2015-10" db="EMBL/GenBank/DDBJ databases">
        <authorList>
            <person name="Devillers H."/>
        </authorList>
    </citation>
    <scope>NUCLEOTIDE SEQUENCE [LARGE SCALE GENOMIC DNA]</scope>
</reference>
<evidence type="ECO:0000256" key="4">
    <source>
        <dbReference type="ARBA" id="ARBA00022833"/>
    </source>
</evidence>
<protein>
    <submittedName>
        <fullName evidence="7">Putative transposase of the Rover family</fullName>
    </submittedName>
</protein>
<keyword evidence="3" id="KW-0863">Zinc-finger</keyword>
<keyword evidence="8" id="KW-1185">Reference proteome</keyword>
<gene>
    <name evidence="7" type="ORF">LAQU0_S23e00694t</name>
</gene>
<comment type="subcellular location">
    <subcellularLocation>
        <location evidence="1">Nucleus</location>
    </subcellularLocation>
</comment>